<comment type="caution">
    <text evidence="2">The sequence shown here is derived from an EMBL/GenBank/DDBJ whole genome shotgun (WGS) entry which is preliminary data.</text>
</comment>
<protein>
    <submittedName>
        <fullName evidence="2">Uncharacterized protein</fullName>
    </submittedName>
</protein>
<accession>A0ABS2P0B9</accession>
<keyword evidence="1" id="KW-0812">Transmembrane</keyword>
<reference evidence="2 3" key="1">
    <citation type="submission" date="2021-01" db="EMBL/GenBank/DDBJ databases">
        <title>Genomic Encyclopedia of Type Strains, Phase IV (KMG-IV): sequencing the most valuable type-strain genomes for metagenomic binning, comparative biology and taxonomic classification.</title>
        <authorList>
            <person name="Goeker M."/>
        </authorList>
    </citation>
    <scope>NUCLEOTIDE SEQUENCE [LARGE SCALE GENOMIC DNA]</scope>
    <source>
        <strain evidence="2 3">DSM 25879</strain>
    </source>
</reference>
<keyword evidence="3" id="KW-1185">Reference proteome</keyword>
<dbReference type="RefSeq" id="WP_204415450.1">
    <property type="nucleotide sequence ID" value="NZ_JAFBED010000003.1"/>
</dbReference>
<keyword evidence="1" id="KW-1133">Transmembrane helix</keyword>
<organism evidence="2 3">
    <name type="scientific">Sutcliffiella tianshenii</name>
    <dbReference type="NCBI Taxonomy" id="1463404"/>
    <lineage>
        <taxon>Bacteria</taxon>
        <taxon>Bacillati</taxon>
        <taxon>Bacillota</taxon>
        <taxon>Bacilli</taxon>
        <taxon>Bacillales</taxon>
        <taxon>Bacillaceae</taxon>
        <taxon>Sutcliffiella</taxon>
    </lineage>
</organism>
<keyword evidence="1" id="KW-0472">Membrane</keyword>
<evidence type="ECO:0000313" key="3">
    <source>
        <dbReference type="Proteomes" id="UP000737402"/>
    </source>
</evidence>
<feature type="transmembrane region" description="Helical" evidence="1">
    <location>
        <begin position="61"/>
        <end position="79"/>
    </location>
</feature>
<dbReference type="Proteomes" id="UP000737402">
    <property type="component" value="Unassembled WGS sequence"/>
</dbReference>
<proteinExistence type="predicted"/>
<dbReference type="EMBL" id="JAFBED010000003">
    <property type="protein sequence ID" value="MBM7620087.1"/>
    <property type="molecule type" value="Genomic_DNA"/>
</dbReference>
<evidence type="ECO:0000313" key="2">
    <source>
        <dbReference type="EMBL" id="MBM7620087.1"/>
    </source>
</evidence>
<name>A0ABS2P0B9_9BACI</name>
<gene>
    <name evidence="2" type="ORF">JOC95_001939</name>
</gene>
<evidence type="ECO:0000256" key="1">
    <source>
        <dbReference type="SAM" id="Phobius"/>
    </source>
</evidence>
<sequence>MNRLVGVFLFTLFSYLLWLYLASNHSTPDDWWTVKYIRETHTEDNDIKVIPHHFSTSSIKVLIGSGVFILLGTLLSIFVREKTKN</sequence>